<gene>
    <name evidence="2" type="ORF">E0W69_009025</name>
</gene>
<evidence type="ECO:0000256" key="1">
    <source>
        <dbReference type="SAM" id="Phobius"/>
    </source>
</evidence>
<keyword evidence="3" id="KW-1185">Reference proteome</keyword>
<feature type="transmembrane region" description="Helical" evidence="1">
    <location>
        <begin position="51"/>
        <end position="71"/>
    </location>
</feature>
<sequence>MRSTRSSDLSNEQIAKRRNILKGVVVGFCTMAVVAIDNIVHLSAIRVLENVSIATLIPILALPTTLILALSSMVTTNKKIKACGTISHLFFVSTKAKTFG</sequence>
<protein>
    <submittedName>
        <fullName evidence="2">Uncharacterized protein</fullName>
    </submittedName>
</protein>
<dbReference type="AlphaFoldDB" id="A0A5P2G0S7"/>
<organism evidence="2 3">
    <name type="scientific">Rhizosphaericola mali</name>
    <dbReference type="NCBI Taxonomy" id="2545455"/>
    <lineage>
        <taxon>Bacteria</taxon>
        <taxon>Pseudomonadati</taxon>
        <taxon>Bacteroidota</taxon>
        <taxon>Chitinophagia</taxon>
        <taxon>Chitinophagales</taxon>
        <taxon>Chitinophagaceae</taxon>
        <taxon>Rhizosphaericola</taxon>
    </lineage>
</organism>
<keyword evidence="1" id="KW-1133">Transmembrane helix</keyword>
<evidence type="ECO:0000313" key="3">
    <source>
        <dbReference type="Proteomes" id="UP000292424"/>
    </source>
</evidence>
<dbReference type="Proteomes" id="UP000292424">
    <property type="component" value="Chromosome"/>
</dbReference>
<name>A0A5P2G0S7_9BACT</name>
<proteinExistence type="predicted"/>
<keyword evidence="1" id="KW-0812">Transmembrane</keyword>
<keyword evidence="1" id="KW-0472">Membrane</keyword>
<accession>A0A5P2G0S7</accession>
<feature type="transmembrane region" description="Helical" evidence="1">
    <location>
        <begin position="20"/>
        <end position="45"/>
    </location>
</feature>
<evidence type="ECO:0000313" key="2">
    <source>
        <dbReference type="EMBL" id="QES88787.1"/>
    </source>
</evidence>
<dbReference type="EMBL" id="CP044016">
    <property type="protein sequence ID" value="QES88787.1"/>
    <property type="molecule type" value="Genomic_DNA"/>
</dbReference>
<reference evidence="2 3" key="1">
    <citation type="submission" date="2019-09" db="EMBL/GenBank/DDBJ databases">
        <title>Complete genome sequence of Arachidicoccus sp. B3-10 isolated from apple orchard soil.</title>
        <authorList>
            <person name="Kim H.S."/>
            <person name="Han K.-I."/>
            <person name="Suh M.K."/>
            <person name="Lee K.C."/>
            <person name="Eom M.K."/>
            <person name="Kim J.-S."/>
            <person name="Kang S.W."/>
            <person name="Sin Y."/>
            <person name="Lee J.-S."/>
        </authorList>
    </citation>
    <scope>NUCLEOTIDE SEQUENCE [LARGE SCALE GENOMIC DNA]</scope>
    <source>
        <strain evidence="2 3">B3-10</strain>
    </source>
</reference>
<dbReference type="OrthoDB" id="771226at2"/>
<dbReference type="KEGG" id="arac:E0W69_009025"/>